<dbReference type="InterPro" id="IPR026060">
    <property type="entry name" value="AMY1"/>
</dbReference>
<dbReference type="EMBL" id="HBFR01021236">
    <property type="protein sequence ID" value="CAD8888088.1"/>
    <property type="molecule type" value="Transcribed_RNA"/>
</dbReference>
<evidence type="ECO:0000256" key="4">
    <source>
        <dbReference type="SAM" id="MobiDB-lite"/>
    </source>
</evidence>
<keyword evidence="3" id="KW-0539">Nucleus</keyword>
<evidence type="ECO:0000256" key="1">
    <source>
        <dbReference type="ARBA" id="ARBA00004123"/>
    </source>
</evidence>
<comment type="similarity">
    <text evidence="2">Belongs to the AMY1 family.</text>
</comment>
<dbReference type="PANTHER" id="PTHR13168:SF0">
    <property type="entry name" value="C-MYC-BINDING PROTEIN"/>
    <property type="match status" value="1"/>
</dbReference>
<dbReference type="PANTHER" id="PTHR13168">
    <property type="entry name" value="ASSOCIATE OF C-MYC AMY-1"/>
    <property type="match status" value="1"/>
</dbReference>
<evidence type="ECO:0000256" key="3">
    <source>
        <dbReference type="ARBA" id="ARBA00023242"/>
    </source>
</evidence>
<gene>
    <name evidence="5" type="ORF">CHYS00102_LOCUS15286</name>
</gene>
<dbReference type="AlphaFoldDB" id="A0A7S1FT73"/>
<dbReference type="PRINTS" id="PR02028">
    <property type="entry name" value="CMYCBINDINGP"/>
</dbReference>
<feature type="region of interest" description="Disordered" evidence="4">
    <location>
        <begin position="1"/>
        <end position="23"/>
    </location>
</feature>
<reference evidence="5" key="1">
    <citation type="submission" date="2021-01" db="EMBL/GenBank/DDBJ databases">
        <authorList>
            <person name="Corre E."/>
            <person name="Pelletier E."/>
            <person name="Niang G."/>
            <person name="Scheremetjew M."/>
            <person name="Finn R."/>
            <person name="Kale V."/>
            <person name="Holt S."/>
            <person name="Cochrane G."/>
            <person name="Meng A."/>
            <person name="Brown T."/>
            <person name="Cohen L."/>
        </authorList>
    </citation>
    <scope>NUCLEOTIDE SEQUENCE</scope>
    <source>
        <strain evidence="5">308</strain>
    </source>
</reference>
<dbReference type="CDD" id="cd21937">
    <property type="entry name" value="ZIP_MycBP-like"/>
    <property type="match status" value="1"/>
</dbReference>
<name>A0A7S1FT73_9STRA</name>
<evidence type="ECO:0000313" key="5">
    <source>
        <dbReference type="EMBL" id="CAD8888088.1"/>
    </source>
</evidence>
<dbReference type="GO" id="GO:0003713">
    <property type="term" value="F:transcription coactivator activity"/>
    <property type="evidence" value="ECO:0007669"/>
    <property type="project" value="InterPro"/>
</dbReference>
<feature type="region of interest" description="Disordered" evidence="4">
    <location>
        <begin position="103"/>
        <end position="124"/>
    </location>
</feature>
<dbReference type="GO" id="GO:0005634">
    <property type="term" value="C:nucleus"/>
    <property type="evidence" value="ECO:0007669"/>
    <property type="project" value="UniProtKB-SubCell"/>
</dbReference>
<accession>A0A7S1FT73</accession>
<evidence type="ECO:0008006" key="6">
    <source>
        <dbReference type="Google" id="ProtNLM"/>
    </source>
</evidence>
<comment type="subcellular location">
    <subcellularLocation>
        <location evidence="1">Nucleus</location>
    </subcellularLocation>
</comment>
<evidence type="ECO:0000256" key="2">
    <source>
        <dbReference type="ARBA" id="ARBA00009389"/>
    </source>
</evidence>
<protein>
    <recommendedName>
        <fullName evidence="6">c-Myc-binding protein</fullName>
    </recommendedName>
</protein>
<proteinExistence type="inferred from homology"/>
<organism evidence="5">
    <name type="scientific">Corethron hystrix</name>
    <dbReference type="NCBI Taxonomy" id="216773"/>
    <lineage>
        <taxon>Eukaryota</taxon>
        <taxon>Sar</taxon>
        <taxon>Stramenopiles</taxon>
        <taxon>Ochrophyta</taxon>
        <taxon>Bacillariophyta</taxon>
        <taxon>Coscinodiscophyceae</taxon>
        <taxon>Corethrophycidae</taxon>
        <taxon>Corethrales</taxon>
        <taxon>Corethraceae</taxon>
        <taxon>Corethron</taxon>
    </lineage>
</organism>
<sequence length="124" mass="14450">MKSHAISRMFSRPFSQQTPESKKEEYRRYLEKSGVVDSLTKVLVGLYEEQDRPSNAIDFVRKYMGVADGAADVEAIREENETLKKEAEELRRTVEQLNRRLEVYEKKSEDDEQSAERKKDAGFV</sequence>